<dbReference type="SMART" id="SM00382">
    <property type="entry name" value="AAA"/>
    <property type="match status" value="1"/>
</dbReference>
<dbReference type="InterPro" id="IPR000897">
    <property type="entry name" value="SRP54_GTPase_dom"/>
</dbReference>
<gene>
    <name evidence="16" type="ORF">EDD68_101107</name>
</gene>
<dbReference type="PANTHER" id="PTHR43134:SF3">
    <property type="entry name" value="FLAGELLAR BIOSYNTHESIS PROTEIN FLHF"/>
    <property type="match status" value="1"/>
</dbReference>
<evidence type="ECO:0000256" key="5">
    <source>
        <dbReference type="ARBA" id="ARBA00022475"/>
    </source>
</evidence>
<dbReference type="GO" id="GO:0005047">
    <property type="term" value="F:signal recognition particle binding"/>
    <property type="evidence" value="ECO:0007669"/>
    <property type="project" value="TreeGrafter"/>
</dbReference>
<dbReference type="SMART" id="SM00962">
    <property type="entry name" value="SRP54"/>
    <property type="match status" value="1"/>
</dbReference>
<evidence type="ECO:0000256" key="3">
    <source>
        <dbReference type="ARBA" id="ARBA00014919"/>
    </source>
</evidence>
<comment type="subcellular location">
    <subcellularLocation>
        <location evidence="1">Cell membrane</location>
        <topology evidence="1">Peripheral membrane protein</topology>
        <orientation evidence="1">Cytoplasmic side</orientation>
    </subcellularLocation>
</comment>
<dbReference type="Gene3D" id="1.20.120.1380">
    <property type="entry name" value="Flagellar FlhF biosynthesis protein, N domain"/>
    <property type="match status" value="1"/>
</dbReference>
<evidence type="ECO:0000256" key="2">
    <source>
        <dbReference type="ARBA" id="ARBA00008531"/>
    </source>
</evidence>
<keyword evidence="10" id="KW-0472">Membrane</keyword>
<keyword evidence="16" id="KW-0282">Flagellum</keyword>
<dbReference type="GO" id="GO:0015031">
    <property type="term" value="P:protein transport"/>
    <property type="evidence" value="ECO:0007669"/>
    <property type="project" value="UniProtKB-KW"/>
</dbReference>
<evidence type="ECO:0000313" key="17">
    <source>
        <dbReference type="Proteomes" id="UP000294650"/>
    </source>
</evidence>
<keyword evidence="16" id="KW-0969">Cilium</keyword>
<dbReference type="OrthoDB" id="9778554at2"/>
<dbReference type="PANTHER" id="PTHR43134">
    <property type="entry name" value="SIGNAL RECOGNITION PARTICLE RECEPTOR SUBUNIT ALPHA"/>
    <property type="match status" value="1"/>
</dbReference>
<dbReference type="InterPro" id="IPR020006">
    <property type="entry name" value="FlhF"/>
</dbReference>
<evidence type="ECO:0000259" key="15">
    <source>
        <dbReference type="SMART" id="SM00962"/>
    </source>
</evidence>
<dbReference type="GO" id="GO:0006614">
    <property type="term" value="P:SRP-dependent cotranslational protein targeting to membrane"/>
    <property type="evidence" value="ECO:0007669"/>
    <property type="project" value="UniProtKB-UniRule"/>
</dbReference>
<keyword evidence="9" id="KW-0342">GTP-binding</keyword>
<feature type="domain" description="AAA+ ATPase" evidence="14">
    <location>
        <begin position="185"/>
        <end position="331"/>
    </location>
</feature>
<dbReference type="Pfam" id="PF00448">
    <property type="entry name" value="SRP54"/>
    <property type="match status" value="1"/>
</dbReference>
<dbReference type="FunFam" id="3.40.50.300:FF:000695">
    <property type="entry name" value="Flagellar biosynthesis regulator FlhF"/>
    <property type="match status" value="1"/>
</dbReference>
<dbReference type="InterPro" id="IPR047040">
    <property type="entry name" value="FlhF__GTPase_dom"/>
</dbReference>
<evidence type="ECO:0000256" key="10">
    <source>
        <dbReference type="ARBA" id="ARBA00023136"/>
    </source>
</evidence>
<dbReference type="GO" id="GO:0003924">
    <property type="term" value="F:GTPase activity"/>
    <property type="evidence" value="ECO:0007669"/>
    <property type="project" value="UniProtKB-UniRule"/>
</dbReference>
<keyword evidence="5" id="KW-1003">Cell membrane</keyword>
<keyword evidence="6" id="KW-0547">Nucleotide-binding</keyword>
<dbReference type="NCBIfam" id="TIGR03499">
    <property type="entry name" value="FlhF"/>
    <property type="match status" value="1"/>
</dbReference>
<keyword evidence="7" id="KW-1005">Bacterial flagellum biogenesis</keyword>
<feature type="domain" description="SRP54-type proteins GTP-binding" evidence="15">
    <location>
        <begin position="186"/>
        <end position="377"/>
    </location>
</feature>
<evidence type="ECO:0000256" key="6">
    <source>
        <dbReference type="ARBA" id="ARBA00022741"/>
    </source>
</evidence>
<proteinExistence type="inferred from homology"/>
<sequence length="382" mass="43552">MKVKKFTASTMPDAMKQVRKEMGKNAVILNSRVVHKRGFLGIFRKKNIEVIAATDPSPLKDRKPASSRNIAAFETNPPTRYRTGTGRKDESGMEGQILKEIKELKQFLNEKKGYSEDLYPAPIRNVYHYLIDQEVQKEKAAKIAGNLVEKYYANGKAIDKKRLKEWLHDELMEYVAPLPFGRTTNKKVIHLLGPTGVGKTTTIAKIAAEAVLKDKKQVALITTDTYRIAAVEQLKTYAKILNVPIEVAYNRKDFEKARNQFRHYDLILVDTAGRNYLDPKYIQQVKEINQFQPDDEIHIVLSVTSKSRDLEKIFNQFSDLPIHKIIFTKIDETSQYGVMFNLITDKQVGVAYLTNGQDVPDDIIEANQENFVSTLVGELDNE</sequence>
<evidence type="ECO:0000256" key="12">
    <source>
        <dbReference type="ARBA" id="ARBA00025337"/>
    </source>
</evidence>
<keyword evidence="17" id="KW-1185">Reference proteome</keyword>
<dbReference type="AlphaFoldDB" id="A0A4R3NBE4"/>
<organism evidence="16 17">
    <name type="scientific">Melghiribacillus thermohalophilus</name>
    <dbReference type="NCBI Taxonomy" id="1324956"/>
    <lineage>
        <taxon>Bacteria</taxon>
        <taxon>Bacillati</taxon>
        <taxon>Bacillota</taxon>
        <taxon>Bacilli</taxon>
        <taxon>Bacillales</taxon>
        <taxon>Bacillaceae</taxon>
        <taxon>Melghiribacillus</taxon>
    </lineage>
</organism>
<dbReference type="InterPro" id="IPR027417">
    <property type="entry name" value="P-loop_NTPase"/>
</dbReference>
<evidence type="ECO:0000256" key="7">
    <source>
        <dbReference type="ARBA" id="ARBA00022795"/>
    </source>
</evidence>
<evidence type="ECO:0000256" key="11">
    <source>
        <dbReference type="ARBA" id="ARBA00023225"/>
    </source>
</evidence>
<evidence type="ECO:0000259" key="14">
    <source>
        <dbReference type="SMART" id="SM00382"/>
    </source>
</evidence>
<evidence type="ECO:0000256" key="4">
    <source>
        <dbReference type="ARBA" id="ARBA00022448"/>
    </source>
</evidence>
<evidence type="ECO:0000256" key="8">
    <source>
        <dbReference type="ARBA" id="ARBA00022927"/>
    </source>
</evidence>
<reference evidence="16 17" key="1">
    <citation type="submission" date="2019-03" db="EMBL/GenBank/DDBJ databases">
        <title>Genomic Encyclopedia of Type Strains, Phase IV (KMG-IV): sequencing the most valuable type-strain genomes for metagenomic binning, comparative biology and taxonomic classification.</title>
        <authorList>
            <person name="Goeker M."/>
        </authorList>
    </citation>
    <scope>NUCLEOTIDE SEQUENCE [LARGE SCALE GENOMIC DNA]</scope>
    <source>
        <strain evidence="16 17">DSM 25894</strain>
    </source>
</reference>
<keyword evidence="4" id="KW-0813">Transport</keyword>
<dbReference type="GO" id="GO:0005886">
    <property type="term" value="C:plasma membrane"/>
    <property type="evidence" value="ECO:0007669"/>
    <property type="project" value="UniProtKB-SubCell"/>
</dbReference>
<evidence type="ECO:0000256" key="1">
    <source>
        <dbReference type="ARBA" id="ARBA00004413"/>
    </source>
</evidence>
<dbReference type="RefSeq" id="WP_132370068.1">
    <property type="nucleotide sequence ID" value="NZ_SMAN01000001.1"/>
</dbReference>
<dbReference type="EMBL" id="SMAN01000001">
    <property type="protein sequence ID" value="TCT26754.1"/>
    <property type="molecule type" value="Genomic_DNA"/>
</dbReference>
<evidence type="ECO:0000256" key="9">
    <source>
        <dbReference type="ARBA" id="ARBA00023134"/>
    </source>
</evidence>
<keyword evidence="16" id="KW-0966">Cell projection</keyword>
<dbReference type="Gene3D" id="3.40.50.300">
    <property type="entry name" value="P-loop containing nucleotide triphosphate hydrolases"/>
    <property type="match status" value="1"/>
</dbReference>
<comment type="caution">
    <text evidence="16">The sequence shown here is derived from an EMBL/GenBank/DDBJ whole genome shotgun (WGS) entry which is preliminary data.</text>
</comment>
<keyword evidence="8" id="KW-0653">Protein transport</keyword>
<name>A0A4R3NBE4_9BACI</name>
<accession>A0A4R3NBE4</accession>
<dbReference type="Proteomes" id="UP000294650">
    <property type="component" value="Unassembled WGS sequence"/>
</dbReference>
<dbReference type="GO" id="GO:0044781">
    <property type="term" value="P:bacterial-type flagellum organization"/>
    <property type="evidence" value="ECO:0007669"/>
    <property type="project" value="UniProtKB-UniRule"/>
</dbReference>
<evidence type="ECO:0000313" key="16">
    <source>
        <dbReference type="EMBL" id="TCT26754.1"/>
    </source>
</evidence>
<dbReference type="SUPFAM" id="SSF52540">
    <property type="entry name" value="P-loop containing nucleoside triphosphate hydrolases"/>
    <property type="match status" value="1"/>
</dbReference>
<dbReference type="InterPro" id="IPR003593">
    <property type="entry name" value="AAA+_ATPase"/>
</dbReference>
<protein>
    <recommendedName>
        <fullName evidence="3 13">Flagellar biosynthesis protein FlhF</fullName>
    </recommendedName>
</protein>
<evidence type="ECO:0000256" key="13">
    <source>
        <dbReference type="NCBIfam" id="TIGR03499"/>
    </source>
</evidence>
<comment type="similarity">
    <text evidence="2">Belongs to the GTP-binding SRP family.</text>
</comment>
<comment type="function">
    <text evidence="12">Necessary for flagellar biosynthesis. May be involved in translocation of the flagellum.</text>
</comment>
<dbReference type="GO" id="GO:0005525">
    <property type="term" value="F:GTP binding"/>
    <property type="evidence" value="ECO:0007669"/>
    <property type="project" value="UniProtKB-UniRule"/>
</dbReference>
<keyword evidence="11" id="KW-1006">Bacterial flagellum protein export</keyword>
<dbReference type="CDD" id="cd17873">
    <property type="entry name" value="FlhF"/>
    <property type="match status" value="1"/>
</dbReference>